<dbReference type="SUPFAM" id="SSF56317">
    <property type="entry name" value="Carbon-nitrogen hydrolase"/>
    <property type="match status" value="1"/>
</dbReference>
<accession>A0A8C4NFG3</accession>
<keyword evidence="7" id="KW-0732">Signal</keyword>
<dbReference type="Pfam" id="PF00795">
    <property type="entry name" value="CN_hydrolase"/>
    <property type="match status" value="1"/>
</dbReference>
<protein>
    <recommendedName>
        <fullName evidence="5">Biotinidase</fullName>
        <ecNumber evidence="4">3.5.1.12</ecNumber>
    </recommendedName>
</protein>
<sequence>MDSTDRMRTLRWACLLLSVYGVSSVEKDPGWPDTFVGAVFEFAVKDSDHSAGYSRSEALQHMERSLEAFEEAARDAKRQGAQIIVFPEYGLFGINFTRTSMYPYLEEVPDPNITSWNPCLEPQRFDNTEVLFRFSCMAKENDLFVVGNMGSLEPCTSQSHPNCPSDGRFQFNTNVAFNSDGLLISRYRKYNLYFEDHYYNTPNQVDYAIFNTPFAGNFAMFICYDLLFGSPAMEIVKRYGVQNIAFSTAWFDHLPLLSSIQAQRAFSAGFGINLLASNLNIPEKGAFGSGIYFPGGSKYRHANGSHLLVEHVPLWSEDALSQEIPFTEKKINQWEGYSHTGDVEKTGEEPPFNQIMMYDEHTMVLLSGDRGKHRICHGDVCCSVKYQRTTNSSELYALTAYDGKHTIRQVFYHQICTLLRCAGSRRESCGKPTSHAVTTFNFELWGNFGTKYVLPAILTDGMHLQEPDSFGQLKDGRYSIAARMSEGLVTAMLYSRAYDRD</sequence>
<keyword evidence="2" id="KW-0378">Hydrolase</keyword>
<dbReference type="PROSITE" id="PS50263">
    <property type="entry name" value="CN_HYDROLASE"/>
    <property type="match status" value="1"/>
</dbReference>
<feature type="chain" id="PRO_5034388708" description="Biotinidase" evidence="7">
    <location>
        <begin position="25"/>
        <end position="501"/>
    </location>
</feature>
<dbReference type="GO" id="GO:0047708">
    <property type="term" value="F:biotinidase activity"/>
    <property type="evidence" value="ECO:0007669"/>
    <property type="project" value="UniProtKB-EC"/>
</dbReference>
<evidence type="ECO:0000256" key="2">
    <source>
        <dbReference type="ARBA" id="ARBA00022801"/>
    </source>
</evidence>
<dbReference type="GeneTree" id="ENSGT00390000013823"/>
<evidence type="ECO:0000313" key="10">
    <source>
        <dbReference type="Proteomes" id="UP000694388"/>
    </source>
</evidence>
<dbReference type="OMA" id="ADLCCDF"/>
<dbReference type="InterPro" id="IPR036526">
    <property type="entry name" value="C-N_Hydrolase_sf"/>
</dbReference>
<dbReference type="EC" id="3.5.1.12" evidence="4"/>
<dbReference type="Proteomes" id="UP000694388">
    <property type="component" value="Unplaced"/>
</dbReference>
<reference evidence="9" key="1">
    <citation type="submission" date="2025-08" db="UniProtKB">
        <authorList>
            <consortium name="Ensembl"/>
        </authorList>
    </citation>
    <scope>IDENTIFICATION</scope>
</reference>
<dbReference type="Pfam" id="PF19018">
    <property type="entry name" value="Vanin_C"/>
    <property type="match status" value="1"/>
</dbReference>
<dbReference type="Gene3D" id="3.60.110.10">
    <property type="entry name" value="Carbon-nitrogen hydrolase"/>
    <property type="match status" value="1"/>
</dbReference>
<dbReference type="InterPro" id="IPR003010">
    <property type="entry name" value="C-N_Hydrolase"/>
</dbReference>
<feature type="signal peptide" evidence="7">
    <location>
        <begin position="1"/>
        <end position="24"/>
    </location>
</feature>
<comment type="catalytic activity">
    <reaction evidence="6">
        <text>biocytin + H2O = biotin + L-lysine</text>
        <dbReference type="Rhea" id="RHEA:77171"/>
        <dbReference type="ChEBI" id="CHEBI:15377"/>
        <dbReference type="ChEBI" id="CHEBI:32551"/>
        <dbReference type="ChEBI" id="CHEBI:57586"/>
        <dbReference type="ChEBI" id="CHEBI:195545"/>
        <dbReference type="EC" id="3.5.1.12"/>
    </reaction>
</comment>
<reference evidence="9" key="2">
    <citation type="submission" date="2025-09" db="UniProtKB">
        <authorList>
            <consortium name="Ensembl"/>
        </authorList>
    </citation>
    <scope>IDENTIFICATION</scope>
</reference>
<comment type="function">
    <text evidence="3">Catalytic release of biotin from biocytin, the product of biotin-dependent carboxylases degradation.</text>
</comment>
<evidence type="ECO:0000256" key="5">
    <source>
        <dbReference type="ARBA" id="ARBA00039680"/>
    </source>
</evidence>
<dbReference type="AlphaFoldDB" id="A0A8C4NFG3"/>
<evidence type="ECO:0000256" key="6">
    <source>
        <dbReference type="ARBA" id="ARBA00043697"/>
    </source>
</evidence>
<name>A0A8C4NFG3_EPTBU</name>
<dbReference type="InterPro" id="IPR043957">
    <property type="entry name" value="Vanin_C"/>
</dbReference>
<evidence type="ECO:0000256" key="3">
    <source>
        <dbReference type="ARBA" id="ARBA00037073"/>
    </source>
</evidence>
<comment type="similarity">
    <text evidence="1">Belongs to the carbon-nitrogen hydrolase superfamily. BTD/VNN family.</text>
</comment>
<dbReference type="Ensembl" id="ENSEBUT00000005620.1">
    <property type="protein sequence ID" value="ENSEBUP00000005182.1"/>
    <property type="gene ID" value="ENSEBUG00000003564.1"/>
</dbReference>
<organism evidence="9 10">
    <name type="scientific">Eptatretus burgeri</name>
    <name type="common">Inshore hagfish</name>
    <dbReference type="NCBI Taxonomy" id="7764"/>
    <lineage>
        <taxon>Eukaryota</taxon>
        <taxon>Metazoa</taxon>
        <taxon>Chordata</taxon>
        <taxon>Craniata</taxon>
        <taxon>Vertebrata</taxon>
        <taxon>Cyclostomata</taxon>
        <taxon>Myxini</taxon>
        <taxon>Myxiniformes</taxon>
        <taxon>Myxinidae</taxon>
        <taxon>Eptatretinae</taxon>
        <taxon>Eptatretus</taxon>
    </lineage>
</organism>
<dbReference type="PANTHER" id="PTHR10609">
    <property type="entry name" value="BIOTINIDASE-RELATED"/>
    <property type="match status" value="1"/>
</dbReference>
<proteinExistence type="inferred from homology"/>
<keyword evidence="10" id="KW-1185">Reference proteome</keyword>
<evidence type="ECO:0000256" key="7">
    <source>
        <dbReference type="SAM" id="SignalP"/>
    </source>
</evidence>
<evidence type="ECO:0000313" key="9">
    <source>
        <dbReference type="Ensembl" id="ENSEBUP00000005182.1"/>
    </source>
</evidence>
<evidence type="ECO:0000259" key="8">
    <source>
        <dbReference type="PROSITE" id="PS50263"/>
    </source>
</evidence>
<feature type="domain" description="CN hydrolase" evidence="8">
    <location>
        <begin position="35"/>
        <end position="326"/>
    </location>
</feature>
<evidence type="ECO:0000256" key="1">
    <source>
        <dbReference type="ARBA" id="ARBA00008225"/>
    </source>
</evidence>
<evidence type="ECO:0000256" key="4">
    <source>
        <dbReference type="ARBA" id="ARBA00039012"/>
    </source>
</evidence>
<dbReference type="InterPro" id="IPR040154">
    <property type="entry name" value="Biotinidase/VNN"/>
</dbReference>
<dbReference type="PANTHER" id="PTHR10609:SF14">
    <property type="entry name" value="BIOTINIDASE"/>
    <property type="match status" value="1"/>
</dbReference>